<gene>
    <name evidence="2" type="ORF">TVY486_0802890</name>
</gene>
<feature type="transmembrane region" description="Helical" evidence="1">
    <location>
        <begin position="62"/>
        <end position="79"/>
    </location>
</feature>
<keyword evidence="1" id="KW-0472">Membrane</keyword>
<protein>
    <submittedName>
        <fullName evidence="2">Uncharacterized protein</fullName>
    </submittedName>
</protein>
<keyword evidence="1" id="KW-0812">Transmembrane</keyword>
<dbReference type="AlphaFoldDB" id="G0U0T0"/>
<keyword evidence="1" id="KW-1133">Transmembrane helix</keyword>
<sequence>MSGPERPAPFDQYDSRTFTRKGLSTRVVVREKPFIKSRSQRIVEFLRPTMKYGYSVVQGFELAKVMVCIVLPVFMLMYWKHVQQKLPEQWESQFAKLQHRQLKEESVPEHDTDYFTIIDTFQQRRERALQRKQAETKDRAL</sequence>
<proteinExistence type="predicted"/>
<dbReference type="VEuPathDB" id="TriTrypDB:TvY486_0802890"/>
<dbReference type="OMA" id="LLYWKHM"/>
<organism evidence="2">
    <name type="scientific">Trypanosoma vivax (strain Y486)</name>
    <dbReference type="NCBI Taxonomy" id="1055687"/>
    <lineage>
        <taxon>Eukaryota</taxon>
        <taxon>Discoba</taxon>
        <taxon>Euglenozoa</taxon>
        <taxon>Kinetoplastea</taxon>
        <taxon>Metakinetoplastina</taxon>
        <taxon>Trypanosomatida</taxon>
        <taxon>Trypanosomatidae</taxon>
        <taxon>Trypanosoma</taxon>
        <taxon>Duttonella</taxon>
    </lineage>
</organism>
<name>G0U0T0_TRYVY</name>
<accession>G0U0T0</accession>
<evidence type="ECO:0000313" key="2">
    <source>
        <dbReference type="EMBL" id="CCC49680.1"/>
    </source>
</evidence>
<dbReference type="EMBL" id="HE573024">
    <property type="protein sequence ID" value="CCC49680.1"/>
    <property type="molecule type" value="Genomic_DNA"/>
</dbReference>
<reference evidence="2" key="1">
    <citation type="journal article" date="2012" name="Proc. Natl. Acad. Sci. U.S.A.">
        <title>Antigenic diversity is generated by distinct evolutionary mechanisms in African trypanosome species.</title>
        <authorList>
            <person name="Jackson A.P."/>
            <person name="Berry A."/>
            <person name="Aslett M."/>
            <person name="Allison H.C."/>
            <person name="Burton P."/>
            <person name="Vavrova-Anderson J."/>
            <person name="Brown R."/>
            <person name="Browne H."/>
            <person name="Corton N."/>
            <person name="Hauser H."/>
            <person name="Gamble J."/>
            <person name="Gilderthorp R."/>
            <person name="Marcello L."/>
            <person name="McQuillan J."/>
            <person name="Otto T.D."/>
            <person name="Quail M.A."/>
            <person name="Sanders M.J."/>
            <person name="van Tonder A."/>
            <person name="Ginger M.L."/>
            <person name="Field M.C."/>
            <person name="Barry J.D."/>
            <person name="Hertz-Fowler C."/>
            <person name="Berriman M."/>
        </authorList>
    </citation>
    <scope>NUCLEOTIDE SEQUENCE</scope>
    <source>
        <strain evidence="2">Y486</strain>
    </source>
</reference>
<evidence type="ECO:0000256" key="1">
    <source>
        <dbReference type="SAM" id="Phobius"/>
    </source>
</evidence>